<dbReference type="GO" id="GO:0030682">
    <property type="term" value="P:symbiont-mediated perturbation of host defenses"/>
    <property type="evidence" value="ECO:0007669"/>
    <property type="project" value="InterPro"/>
</dbReference>
<organism evidence="1 2">
    <name type="scientific">Amblyomma americanum</name>
    <name type="common">Lone star tick</name>
    <dbReference type="NCBI Taxonomy" id="6943"/>
    <lineage>
        <taxon>Eukaryota</taxon>
        <taxon>Metazoa</taxon>
        <taxon>Ecdysozoa</taxon>
        <taxon>Arthropoda</taxon>
        <taxon>Chelicerata</taxon>
        <taxon>Arachnida</taxon>
        <taxon>Acari</taxon>
        <taxon>Parasitiformes</taxon>
        <taxon>Ixodida</taxon>
        <taxon>Ixodoidea</taxon>
        <taxon>Ixodidae</taxon>
        <taxon>Amblyomminae</taxon>
        <taxon>Amblyomma</taxon>
    </lineage>
</organism>
<dbReference type="Proteomes" id="UP001321473">
    <property type="component" value="Unassembled WGS sequence"/>
</dbReference>
<proteinExistence type="predicted"/>
<accession>A0AAQ4EP73</accession>
<name>A0AAQ4EP73_AMBAM</name>
<protein>
    <recommendedName>
        <fullName evidence="3">Salivary lipocalin</fullName>
    </recommendedName>
</protein>
<gene>
    <name evidence="1" type="ORF">V5799_030285</name>
</gene>
<dbReference type="EMBL" id="JARKHS020013043">
    <property type="protein sequence ID" value="KAK8776368.1"/>
    <property type="molecule type" value="Genomic_DNA"/>
</dbReference>
<dbReference type="SUPFAM" id="SSF50814">
    <property type="entry name" value="Lipocalins"/>
    <property type="match status" value="1"/>
</dbReference>
<dbReference type="InterPro" id="IPR002970">
    <property type="entry name" value="Tick_his-bd"/>
</dbReference>
<dbReference type="InterPro" id="IPR012674">
    <property type="entry name" value="Calycin"/>
</dbReference>
<keyword evidence="2" id="KW-1185">Reference proteome</keyword>
<reference evidence="1 2" key="1">
    <citation type="journal article" date="2023" name="Arcadia Sci">
        <title>De novo assembly of a long-read Amblyomma americanum tick genome.</title>
        <authorList>
            <person name="Chou S."/>
            <person name="Poskanzer K.E."/>
            <person name="Rollins M."/>
            <person name="Thuy-Boun P.S."/>
        </authorList>
    </citation>
    <scope>NUCLEOTIDE SEQUENCE [LARGE SCALE GENOMIC DNA]</scope>
    <source>
        <strain evidence="1">F_SG_1</strain>
        <tissue evidence="1">Salivary glands</tissue>
    </source>
</reference>
<sequence length="171" mass="19149">MEMINVNERLVVIKRKNMSDMHIRCDSALKGNGGNVTSGFTYLLKARIGTKSSAAYIHSIVNVTLIPLNVTQGHNGTKGYKATYLDGKNTTRTRYNLTLKEKDPNGTCFVILLEKNNREAGCELLVPASKRITDIPQICEKYYTNNCTGNSTQIYERDCRYDKLDTNVVGC</sequence>
<dbReference type="Pfam" id="PF02098">
    <property type="entry name" value="His_binding"/>
    <property type="match status" value="1"/>
</dbReference>
<evidence type="ECO:0008006" key="3">
    <source>
        <dbReference type="Google" id="ProtNLM"/>
    </source>
</evidence>
<comment type="caution">
    <text evidence="1">The sequence shown here is derived from an EMBL/GenBank/DDBJ whole genome shotgun (WGS) entry which is preliminary data.</text>
</comment>
<dbReference type="AlphaFoldDB" id="A0AAQ4EP73"/>
<evidence type="ECO:0000313" key="1">
    <source>
        <dbReference type="EMBL" id="KAK8776368.1"/>
    </source>
</evidence>
<evidence type="ECO:0000313" key="2">
    <source>
        <dbReference type="Proteomes" id="UP001321473"/>
    </source>
</evidence>
<dbReference type="GO" id="GO:0043176">
    <property type="term" value="F:amine binding"/>
    <property type="evidence" value="ECO:0007669"/>
    <property type="project" value="InterPro"/>
</dbReference>
<dbReference type="Gene3D" id="2.40.128.20">
    <property type="match status" value="1"/>
</dbReference>